<dbReference type="Proteomes" id="UP000199197">
    <property type="component" value="Unassembled WGS sequence"/>
</dbReference>
<dbReference type="OrthoDB" id="9779184at2"/>
<dbReference type="PANTHER" id="PTHR12110">
    <property type="entry name" value="HYDROXYPYRUVATE ISOMERASE"/>
    <property type="match status" value="1"/>
</dbReference>
<dbReference type="AlphaFoldDB" id="A0A0P1MLS2"/>
<dbReference type="InterPro" id="IPR013022">
    <property type="entry name" value="Xyl_isomerase-like_TIM-brl"/>
</dbReference>
<keyword evidence="3" id="KW-1185">Reference proteome</keyword>
<dbReference type="GO" id="GO:0016853">
    <property type="term" value="F:isomerase activity"/>
    <property type="evidence" value="ECO:0007669"/>
    <property type="project" value="UniProtKB-KW"/>
</dbReference>
<dbReference type="EMBL" id="CZVW01000001">
    <property type="protein sequence ID" value="CUS96394.1"/>
    <property type="molecule type" value="Genomic_DNA"/>
</dbReference>
<accession>A0A0P1MLS2</accession>
<proteinExistence type="predicted"/>
<dbReference type="InterPro" id="IPR036237">
    <property type="entry name" value="Xyl_isomerase-like_sf"/>
</dbReference>
<dbReference type="Gene3D" id="3.20.20.150">
    <property type="entry name" value="Divalent-metal-dependent TIM barrel enzymes"/>
    <property type="match status" value="1"/>
</dbReference>
<feature type="domain" description="Xylose isomerase-like TIM barrel" evidence="1">
    <location>
        <begin position="24"/>
        <end position="262"/>
    </location>
</feature>
<organism evidence="2 3">
    <name type="scientific">Candidatus Chryseopegocella kryptomonas</name>
    <dbReference type="NCBI Taxonomy" id="1633643"/>
    <lineage>
        <taxon>Bacteria</taxon>
        <taxon>Pseudomonadati</taxon>
        <taxon>Candidatus Kryptoniota</taxon>
        <taxon>Candidatus Chryseopegocella</taxon>
    </lineage>
</organism>
<dbReference type="RefSeq" id="WP_143713851.1">
    <property type="nucleotide sequence ID" value="NZ_CZVW01000001.1"/>
</dbReference>
<keyword evidence="2" id="KW-0413">Isomerase</keyword>
<evidence type="ECO:0000313" key="3">
    <source>
        <dbReference type="Proteomes" id="UP000199197"/>
    </source>
</evidence>
<name>A0A0P1MLS2_9BACT</name>
<dbReference type="Pfam" id="PF01261">
    <property type="entry name" value="AP_endonuc_2"/>
    <property type="match status" value="1"/>
</dbReference>
<gene>
    <name evidence="2" type="ORF">JGI23_00115</name>
</gene>
<dbReference type="SUPFAM" id="SSF51658">
    <property type="entry name" value="Xylose isomerase-like"/>
    <property type="match status" value="1"/>
</dbReference>
<dbReference type="InterPro" id="IPR050312">
    <property type="entry name" value="IolE/XylAMocC-like"/>
</dbReference>
<protein>
    <submittedName>
        <fullName evidence="2">Sugar phosphate isomerase/epimerase</fullName>
    </submittedName>
</protein>
<evidence type="ECO:0000259" key="1">
    <source>
        <dbReference type="Pfam" id="PF01261"/>
    </source>
</evidence>
<evidence type="ECO:0000313" key="2">
    <source>
        <dbReference type="EMBL" id="CUS96394.1"/>
    </source>
</evidence>
<reference evidence="3" key="1">
    <citation type="submission" date="2015-11" db="EMBL/GenBank/DDBJ databases">
        <authorList>
            <person name="Varghese N."/>
        </authorList>
    </citation>
    <scope>NUCLEOTIDE SEQUENCE [LARGE SCALE GENOMIC DNA]</scope>
    <source>
        <strain evidence="3">JGI-23</strain>
    </source>
</reference>
<sequence length="274" mass="30985">MIEIGIVSDEISLDVEEAIKIGLKLGIKSYELRCVGSYEKRVPYIERKDIDFIKRNLDDGKIKITALSPGIFKIRASEKEKLKFELEQVLPDTFKLATELGVDKIIIFGFVRDGTSGDEIVEILKNASMYAKQEKFNLLIENEPGFYCDTGENTAKIIDFVRASSEIDNLWANWDPANAVGAGEFAFPNGYEKVKNFIKNLHVKDSVNFPKFKCTLIGEGAVNWYGQLMAIIKDKIIQSITLETHHLPLVESTIEDLKRLRAILKAIEESEYEG</sequence>
<dbReference type="PANTHER" id="PTHR12110:SF41">
    <property type="entry name" value="INOSOSE DEHYDRATASE"/>
    <property type="match status" value="1"/>
</dbReference>